<sequence length="645" mass="71147">MSLLKQLFLAICLFLVVAFAGSFFASVEHSREQSISQLRSHAQDAATALALSMTPHVDDPVMLELLVNSIFDSGYFSSIRIVSIADGQPIVERTSNIVTEQVPNWFAALVNLPAQGGDALIMRGWEQAARVEVISHPAFALAKVWDSTVATLYWLLGCGLVSALLGGWLLRSQLRPLDRMVEQAQAITRREFVTLPELPRTPELRRVVQAMNQMVAKLQALFAEEAARSERLHQQAFRDELTGLANRRLLDQRLAIQLTPAEHHGGGYLMLIRIHELNRLNQQLGSQQTDQLVAAVGARLGRIPDEQGQPHWLAARSRGGDFVLLAPGLHEAHAARLAETLSADLQALRPLGTHDEGPLAHIGYTAFHIGDSPAAVLERADHALAQALGSDSAWQECSHATALLHSEHEWYRALDEALERRDLAVFVQPVVLADNPQQLVHQKLLARLPIADGAVLTAGSFLPWLERLGWTARFDRLMLELAIERLRQAPTPLAVSLSSATLRDPDGLEPIIQLLRDHPEQTRLLCLELDARHLPASATLQHCSQALCDTGAQVGLQHFGGDFSKLGSLLRMALVYLKIDGTYIRNIDQDDDKRDFIEALYRTTHSIDLPLIAEMVETEGERTTLAALGVHGVMGHAVGTPHPWH</sequence>
<dbReference type="PROSITE" id="PS50887">
    <property type="entry name" value="GGDEF"/>
    <property type="match status" value="1"/>
</dbReference>
<proteinExistence type="predicted"/>
<dbReference type="Pfam" id="PF00672">
    <property type="entry name" value="HAMP"/>
    <property type="match status" value="1"/>
</dbReference>
<dbReference type="GO" id="GO:0071111">
    <property type="term" value="F:cyclic-guanylate-specific phosphodiesterase activity"/>
    <property type="evidence" value="ECO:0007669"/>
    <property type="project" value="InterPro"/>
</dbReference>
<dbReference type="SMART" id="SM00304">
    <property type="entry name" value="HAMP"/>
    <property type="match status" value="1"/>
</dbReference>
<evidence type="ECO:0000259" key="1">
    <source>
        <dbReference type="PROSITE" id="PS50883"/>
    </source>
</evidence>
<dbReference type="PROSITE" id="PS50885">
    <property type="entry name" value="HAMP"/>
    <property type="match status" value="1"/>
</dbReference>
<dbReference type="InterPro" id="IPR029787">
    <property type="entry name" value="Nucleotide_cyclase"/>
</dbReference>
<comment type="caution">
    <text evidence="4">The sequence shown here is derived from an EMBL/GenBank/DDBJ whole genome shotgun (WGS) entry which is preliminary data.</text>
</comment>
<feature type="domain" description="HAMP" evidence="2">
    <location>
        <begin position="171"/>
        <end position="223"/>
    </location>
</feature>
<dbReference type="InterPro" id="IPR032244">
    <property type="entry name" value="LapD_MoxY_N"/>
</dbReference>
<dbReference type="CDD" id="cd01948">
    <property type="entry name" value="EAL"/>
    <property type="match status" value="1"/>
</dbReference>
<dbReference type="EMBL" id="POUK01000007">
    <property type="protein sequence ID" value="PNF75215.1"/>
    <property type="molecule type" value="Genomic_DNA"/>
</dbReference>
<evidence type="ECO:0000313" key="5">
    <source>
        <dbReference type="Proteomes" id="UP000235881"/>
    </source>
</evidence>
<dbReference type="RefSeq" id="WP_102829377.1">
    <property type="nucleotide sequence ID" value="NZ_CP065721.1"/>
</dbReference>
<dbReference type="GO" id="GO:0007165">
    <property type="term" value="P:signal transduction"/>
    <property type="evidence" value="ECO:0007669"/>
    <property type="project" value="InterPro"/>
</dbReference>
<keyword evidence="5" id="KW-1185">Reference proteome</keyword>
<dbReference type="CDD" id="cd01949">
    <property type="entry name" value="GGDEF"/>
    <property type="match status" value="1"/>
</dbReference>
<reference evidence="4 5" key="1">
    <citation type="submission" date="2018-01" db="EMBL/GenBank/DDBJ databases">
        <title>Denitrification phenotypes of diverse strains of Pseudomonas stutzeri.</title>
        <authorList>
            <person name="Milligan D.A."/>
            <person name="Bergaust L."/>
            <person name="Bakken L.R."/>
            <person name="Frostegard A."/>
        </authorList>
    </citation>
    <scope>NUCLEOTIDE SEQUENCE [LARGE SCALE GENOMIC DNA]</scope>
    <source>
        <strain evidence="4 5">DSM 50238</strain>
    </source>
</reference>
<dbReference type="InterPro" id="IPR043128">
    <property type="entry name" value="Rev_trsase/Diguanyl_cyclase"/>
</dbReference>
<dbReference type="Gene3D" id="3.30.70.270">
    <property type="match status" value="1"/>
</dbReference>
<feature type="domain" description="EAL" evidence="1">
    <location>
        <begin position="407"/>
        <end position="645"/>
    </location>
</feature>
<dbReference type="PANTHER" id="PTHR33121">
    <property type="entry name" value="CYCLIC DI-GMP PHOSPHODIESTERASE PDEF"/>
    <property type="match status" value="1"/>
</dbReference>
<evidence type="ECO:0008006" key="6">
    <source>
        <dbReference type="Google" id="ProtNLM"/>
    </source>
</evidence>
<evidence type="ECO:0000313" key="4">
    <source>
        <dbReference type="EMBL" id="PNF75215.1"/>
    </source>
</evidence>
<dbReference type="PANTHER" id="PTHR33121:SF23">
    <property type="entry name" value="CYCLIC DI-GMP PHOSPHODIESTERASE PDEB"/>
    <property type="match status" value="1"/>
</dbReference>
<gene>
    <name evidence="4" type="ORF">CXK95_16520</name>
</gene>
<dbReference type="Proteomes" id="UP000235881">
    <property type="component" value="Unassembled WGS sequence"/>
</dbReference>
<evidence type="ECO:0000259" key="2">
    <source>
        <dbReference type="PROSITE" id="PS50885"/>
    </source>
</evidence>
<dbReference type="InterPro" id="IPR000160">
    <property type="entry name" value="GGDEF_dom"/>
</dbReference>
<feature type="domain" description="GGDEF" evidence="3">
    <location>
        <begin position="265"/>
        <end position="406"/>
    </location>
</feature>
<dbReference type="Gene3D" id="6.20.270.20">
    <property type="entry name" value="LapD/MoxY periplasmic domain"/>
    <property type="match status" value="1"/>
</dbReference>
<dbReference type="Pfam" id="PF16448">
    <property type="entry name" value="LapD_MoxY_N"/>
    <property type="match status" value="1"/>
</dbReference>
<protein>
    <recommendedName>
        <fullName evidence="6">EAL domain-containing protein</fullName>
    </recommendedName>
</protein>
<dbReference type="PROSITE" id="PS50883">
    <property type="entry name" value="EAL"/>
    <property type="match status" value="1"/>
</dbReference>
<evidence type="ECO:0000259" key="3">
    <source>
        <dbReference type="PROSITE" id="PS50887"/>
    </source>
</evidence>
<organism evidence="4 5">
    <name type="scientific">Stutzerimonas degradans</name>
    <dbReference type="NCBI Taxonomy" id="2968968"/>
    <lineage>
        <taxon>Bacteria</taxon>
        <taxon>Pseudomonadati</taxon>
        <taxon>Pseudomonadota</taxon>
        <taxon>Gammaproteobacteria</taxon>
        <taxon>Pseudomonadales</taxon>
        <taxon>Pseudomonadaceae</taxon>
        <taxon>Stutzerimonas</taxon>
    </lineage>
</organism>
<dbReference type="InterPro" id="IPR003660">
    <property type="entry name" value="HAMP_dom"/>
</dbReference>
<dbReference type="CDD" id="cd06225">
    <property type="entry name" value="HAMP"/>
    <property type="match status" value="1"/>
</dbReference>
<dbReference type="Pfam" id="PF00563">
    <property type="entry name" value="EAL"/>
    <property type="match status" value="1"/>
</dbReference>
<dbReference type="Pfam" id="PF00990">
    <property type="entry name" value="GGDEF"/>
    <property type="match status" value="1"/>
</dbReference>
<name>A0A8E2QBQ2_9GAMM</name>
<dbReference type="AlphaFoldDB" id="A0A8E2QBQ2"/>
<dbReference type="InterPro" id="IPR050706">
    <property type="entry name" value="Cyclic-di-GMP_PDE-like"/>
</dbReference>
<dbReference type="InterPro" id="IPR042461">
    <property type="entry name" value="LapD_MoxY_peri_C"/>
</dbReference>
<dbReference type="SMART" id="SM00052">
    <property type="entry name" value="EAL"/>
    <property type="match status" value="1"/>
</dbReference>
<dbReference type="InterPro" id="IPR001633">
    <property type="entry name" value="EAL_dom"/>
</dbReference>
<dbReference type="InterPro" id="IPR035919">
    <property type="entry name" value="EAL_sf"/>
</dbReference>
<dbReference type="Gene3D" id="3.30.110.200">
    <property type="match status" value="1"/>
</dbReference>
<accession>A0A8E2QBQ2</accession>
<dbReference type="Gene3D" id="3.20.20.450">
    <property type="entry name" value="EAL domain"/>
    <property type="match status" value="1"/>
</dbReference>
<dbReference type="GO" id="GO:0016020">
    <property type="term" value="C:membrane"/>
    <property type="evidence" value="ECO:0007669"/>
    <property type="project" value="InterPro"/>
</dbReference>
<dbReference type="SUPFAM" id="SSF55073">
    <property type="entry name" value="Nucleotide cyclase"/>
    <property type="match status" value="1"/>
</dbReference>
<dbReference type="SMART" id="SM00267">
    <property type="entry name" value="GGDEF"/>
    <property type="match status" value="1"/>
</dbReference>
<dbReference type="SUPFAM" id="SSF141868">
    <property type="entry name" value="EAL domain-like"/>
    <property type="match status" value="1"/>
</dbReference>